<evidence type="ECO:0000256" key="1">
    <source>
        <dbReference type="SAM" id="MobiDB-lite"/>
    </source>
</evidence>
<accession>A0ABP9J7L9</accession>
<proteinExistence type="predicted"/>
<feature type="region of interest" description="Disordered" evidence="1">
    <location>
        <begin position="1"/>
        <end position="27"/>
    </location>
</feature>
<organism evidence="2 3">
    <name type="scientific">Streptomyces siamensis</name>
    <dbReference type="NCBI Taxonomy" id="1274986"/>
    <lineage>
        <taxon>Bacteria</taxon>
        <taxon>Bacillati</taxon>
        <taxon>Actinomycetota</taxon>
        <taxon>Actinomycetes</taxon>
        <taxon>Kitasatosporales</taxon>
        <taxon>Streptomycetaceae</taxon>
        <taxon>Streptomyces</taxon>
    </lineage>
</organism>
<sequence>MWHAAKPDILRQGTPPHLQQMDSGAGDAVDVVPGPGLPAGVHPPGAVSNVSPVPGVGRLGAGTSGTCGELPQVFGGAVATGAP</sequence>
<gene>
    <name evidence="2" type="ORF">GCM10023335_51910</name>
</gene>
<comment type="caution">
    <text evidence="2">The sequence shown here is derived from an EMBL/GenBank/DDBJ whole genome shotgun (WGS) entry which is preliminary data.</text>
</comment>
<keyword evidence="3" id="KW-1185">Reference proteome</keyword>
<protein>
    <submittedName>
        <fullName evidence="2">Uncharacterized protein</fullName>
    </submittedName>
</protein>
<evidence type="ECO:0000313" key="3">
    <source>
        <dbReference type="Proteomes" id="UP001501759"/>
    </source>
</evidence>
<reference evidence="3" key="1">
    <citation type="journal article" date="2019" name="Int. J. Syst. Evol. Microbiol.">
        <title>The Global Catalogue of Microorganisms (GCM) 10K type strain sequencing project: providing services to taxonomists for standard genome sequencing and annotation.</title>
        <authorList>
            <consortium name="The Broad Institute Genomics Platform"/>
            <consortium name="The Broad Institute Genome Sequencing Center for Infectious Disease"/>
            <person name="Wu L."/>
            <person name="Ma J."/>
        </authorList>
    </citation>
    <scope>NUCLEOTIDE SEQUENCE [LARGE SCALE GENOMIC DNA]</scope>
    <source>
        <strain evidence="3">JCM 18409</strain>
    </source>
</reference>
<dbReference type="EMBL" id="BAABKB010000021">
    <property type="protein sequence ID" value="GAA5021234.1"/>
    <property type="molecule type" value="Genomic_DNA"/>
</dbReference>
<dbReference type="Proteomes" id="UP001501759">
    <property type="component" value="Unassembled WGS sequence"/>
</dbReference>
<name>A0ABP9J7L9_9ACTN</name>
<evidence type="ECO:0000313" key="2">
    <source>
        <dbReference type="EMBL" id="GAA5021234.1"/>
    </source>
</evidence>